<sequence>MKKSSSIDNPFFRLMGAIGDLVVLNILWLLCCLPVVTAGASTLALFAIVHKIVAGEDYRTASGFFKAFRRDFKQATALWLVVLAAGIAALAGLRAASAQDDVFTGLLAAASFLLLAGVCCCGCWGLALLARFTYRHGLLALLDGARMTVANLLPTVGILALLAWMPLLWVLAPGWFVYLLLPLFLAGGSVTALGMAALMRPAVARMEQAGRKPEPPRDPFRDPFEEEQTDGEDDLT</sequence>
<evidence type="ECO:0000256" key="2">
    <source>
        <dbReference type="SAM" id="Phobius"/>
    </source>
</evidence>
<organism evidence="3 4">
    <name type="scientific">Candidatus Faecalibacterium faecigallinarum</name>
    <dbReference type="NCBI Taxonomy" id="2838577"/>
    <lineage>
        <taxon>Bacteria</taxon>
        <taxon>Bacillati</taxon>
        <taxon>Bacillota</taxon>
        <taxon>Clostridia</taxon>
        <taxon>Eubacteriales</taxon>
        <taxon>Oscillospiraceae</taxon>
        <taxon>Faecalibacterium</taxon>
    </lineage>
</organism>
<keyword evidence="2" id="KW-0812">Transmembrane</keyword>
<dbReference type="AlphaFoldDB" id="A0A9D2PAM1"/>
<dbReference type="Pfam" id="PF04854">
    <property type="entry name" value="DUF624"/>
    <property type="match status" value="1"/>
</dbReference>
<protein>
    <submittedName>
        <fullName evidence="3">YesL family protein</fullName>
    </submittedName>
</protein>
<comment type="caution">
    <text evidence="3">The sequence shown here is derived from an EMBL/GenBank/DDBJ whole genome shotgun (WGS) entry which is preliminary data.</text>
</comment>
<evidence type="ECO:0000313" key="4">
    <source>
        <dbReference type="Proteomes" id="UP000823906"/>
    </source>
</evidence>
<feature type="transmembrane region" description="Helical" evidence="2">
    <location>
        <begin position="102"/>
        <end position="129"/>
    </location>
</feature>
<accession>A0A9D2PAM1</accession>
<feature type="transmembrane region" description="Helical" evidence="2">
    <location>
        <begin position="175"/>
        <end position="198"/>
    </location>
</feature>
<keyword evidence="2" id="KW-0472">Membrane</keyword>
<dbReference type="EMBL" id="DWWN01000034">
    <property type="protein sequence ID" value="HJC45408.1"/>
    <property type="molecule type" value="Genomic_DNA"/>
</dbReference>
<proteinExistence type="predicted"/>
<feature type="compositionally biased region" description="Acidic residues" evidence="1">
    <location>
        <begin position="224"/>
        <end position="236"/>
    </location>
</feature>
<reference evidence="3" key="1">
    <citation type="journal article" date="2021" name="PeerJ">
        <title>Extensive microbial diversity within the chicken gut microbiome revealed by metagenomics and culture.</title>
        <authorList>
            <person name="Gilroy R."/>
            <person name="Ravi A."/>
            <person name="Getino M."/>
            <person name="Pursley I."/>
            <person name="Horton D.L."/>
            <person name="Alikhan N.F."/>
            <person name="Baker D."/>
            <person name="Gharbi K."/>
            <person name="Hall N."/>
            <person name="Watson M."/>
            <person name="Adriaenssens E.M."/>
            <person name="Foster-Nyarko E."/>
            <person name="Jarju S."/>
            <person name="Secka A."/>
            <person name="Antonio M."/>
            <person name="Oren A."/>
            <person name="Chaudhuri R.R."/>
            <person name="La Ragione R."/>
            <person name="Hildebrand F."/>
            <person name="Pallen M.J."/>
        </authorList>
    </citation>
    <scope>NUCLEOTIDE SEQUENCE</scope>
    <source>
        <strain evidence="3">ChiSjej5B23-2810</strain>
    </source>
</reference>
<feature type="compositionally biased region" description="Basic and acidic residues" evidence="1">
    <location>
        <begin position="208"/>
        <end position="223"/>
    </location>
</feature>
<reference evidence="3" key="2">
    <citation type="submission" date="2021-04" db="EMBL/GenBank/DDBJ databases">
        <authorList>
            <person name="Gilroy R."/>
        </authorList>
    </citation>
    <scope>NUCLEOTIDE SEQUENCE</scope>
    <source>
        <strain evidence="3">ChiSjej5B23-2810</strain>
    </source>
</reference>
<name>A0A9D2PAM1_9FIRM</name>
<feature type="transmembrane region" description="Helical" evidence="2">
    <location>
        <begin position="36"/>
        <end position="54"/>
    </location>
</feature>
<gene>
    <name evidence="3" type="ORF">H9703_04635</name>
</gene>
<feature type="transmembrane region" description="Helical" evidence="2">
    <location>
        <begin position="75"/>
        <end position="96"/>
    </location>
</feature>
<dbReference type="InterPro" id="IPR006938">
    <property type="entry name" value="DUF624"/>
</dbReference>
<keyword evidence="2" id="KW-1133">Transmembrane helix</keyword>
<dbReference type="Proteomes" id="UP000823906">
    <property type="component" value="Unassembled WGS sequence"/>
</dbReference>
<evidence type="ECO:0000256" key="1">
    <source>
        <dbReference type="SAM" id="MobiDB-lite"/>
    </source>
</evidence>
<feature type="transmembrane region" description="Helical" evidence="2">
    <location>
        <begin position="149"/>
        <end position="169"/>
    </location>
</feature>
<feature type="region of interest" description="Disordered" evidence="1">
    <location>
        <begin position="207"/>
        <end position="236"/>
    </location>
</feature>
<evidence type="ECO:0000313" key="3">
    <source>
        <dbReference type="EMBL" id="HJC45408.1"/>
    </source>
</evidence>